<keyword evidence="6 7" id="KW-0067">ATP-binding</keyword>
<dbReference type="Gene3D" id="1.10.510.10">
    <property type="entry name" value="Transferase(Phosphotransferase) domain 1"/>
    <property type="match status" value="1"/>
</dbReference>
<evidence type="ECO:0000256" key="1">
    <source>
        <dbReference type="ARBA" id="ARBA00012513"/>
    </source>
</evidence>
<dbReference type="Pfam" id="PF00069">
    <property type="entry name" value="Pkinase"/>
    <property type="match status" value="1"/>
</dbReference>
<dbReference type="Gene3D" id="3.30.200.20">
    <property type="entry name" value="Phosphorylase Kinase, domain 1"/>
    <property type="match status" value="1"/>
</dbReference>
<evidence type="ECO:0000256" key="3">
    <source>
        <dbReference type="ARBA" id="ARBA00022679"/>
    </source>
</evidence>
<keyword evidence="2 10" id="KW-0723">Serine/threonine-protein kinase</keyword>
<dbReference type="InterPro" id="IPR017441">
    <property type="entry name" value="Protein_kinase_ATP_BS"/>
</dbReference>
<dbReference type="CDD" id="cd14014">
    <property type="entry name" value="STKc_PknB_like"/>
    <property type="match status" value="1"/>
</dbReference>
<protein>
    <recommendedName>
        <fullName evidence="1">non-specific serine/threonine protein kinase</fullName>
        <ecNumber evidence="1">2.7.11.1</ecNumber>
    </recommendedName>
</protein>
<evidence type="ECO:0000313" key="10">
    <source>
        <dbReference type="EMBL" id="SFD47017.1"/>
    </source>
</evidence>
<dbReference type="EC" id="2.7.11.1" evidence="1"/>
<dbReference type="EMBL" id="FOMX01000002">
    <property type="protein sequence ID" value="SFD47017.1"/>
    <property type="molecule type" value="Genomic_DNA"/>
</dbReference>
<evidence type="ECO:0000256" key="2">
    <source>
        <dbReference type="ARBA" id="ARBA00022527"/>
    </source>
</evidence>
<dbReference type="PROSITE" id="PS50011">
    <property type="entry name" value="PROTEIN_KINASE_DOM"/>
    <property type="match status" value="1"/>
</dbReference>
<feature type="compositionally biased region" description="Basic and acidic residues" evidence="8">
    <location>
        <begin position="405"/>
        <end position="423"/>
    </location>
</feature>
<dbReference type="InterPro" id="IPR000719">
    <property type="entry name" value="Prot_kinase_dom"/>
</dbReference>
<dbReference type="Proteomes" id="UP000199400">
    <property type="component" value="Unassembled WGS sequence"/>
</dbReference>
<feature type="compositionally biased region" description="Low complexity" evidence="8">
    <location>
        <begin position="438"/>
        <end position="451"/>
    </location>
</feature>
<keyword evidence="4 7" id="KW-0547">Nucleotide-binding</keyword>
<feature type="domain" description="Protein kinase" evidence="9">
    <location>
        <begin position="12"/>
        <end position="273"/>
    </location>
</feature>
<dbReference type="RefSeq" id="WP_096333197.1">
    <property type="nucleotide sequence ID" value="NZ_FOMX01000002.1"/>
</dbReference>
<accession>A0A1I1SKM6</accession>
<name>A0A1I1SKM6_9BACT</name>
<evidence type="ECO:0000313" key="11">
    <source>
        <dbReference type="Proteomes" id="UP000199400"/>
    </source>
</evidence>
<keyword evidence="3" id="KW-0808">Transferase</keyword>
<dbReference type="GO" id="GO:0005524">
    <property type="term" value="F:ATP binding"/>
    <property type="evidence" value="ECO:0007669"/>
    <property type="project" value="UniProtKB-UniRule"/>
</dbReference>
<reference evidence="11" key="1">
    <citation type="submission" date="2016-10" db="EMBL/GenBank/DDBJ databases">
        <authorList>
            <person name="Varghese N."/>
            <person name="Submissions S."/>
        </authorList>
    </citation>
    <scope>NUCLEOTIDE SEQUENCE [LARGE SCALE GENOMIC DNA]</scope>
    <source>
        <strain evidence="11">ATCC 25963</strain>
    </source>
</reference>
<dbReference type="InterPro" id="IPR008271">
    <property type="entry name" value="Ser/Thr_kinase_AS"/>
</dbReference>
<evidence type="ECO:0000256" key="6">
    <source>
        <dbReference type="ARBA" id="ARBA00022840"/>
    </source>
</evidence>
<dbReference type="PANTHER" id="PTHR43289">
    <property type="entry name" value="MITOGEN-ACTIVATED PROTEIN KINASE KINASE KINASE 20-RELATED"/>
    <property type="match status" value="1"/>
</dbReference>
<proteinExistence type="predicted"/>
<dbReference type="GO" id="GO:0004674">
    <property type="term" value="F:protein serine/threonine kinase activity"/>
    <property type="evidence" value="ECO:0007669"/>
    <property type="project" value="UniProtKB-KW"/>
</dbReference>
<dbReference type="SMART" id="SM00220">
    <property type="entry name" value="S_TKc"/>
    <property type="match status" value="1"/>
</dbReference>
<dbReference type="InterPro" id="IPR011009">
    <property type="entry name" value="Kinase-like_dom_sf"/>
</dbReference>
<evidence type="ECO:0000256" key="5">
    <source>
        <dbReference type="ARBA" id="ARBA00022777"/>
    </source>
</evidence>
<organism evidence="10 11">
    <name type="scientific">Nannocystis exedens</name>
    <dbReference type="NCBI Taxonomy" id="54"/>
    <lineage>
        <taxon>Bacteria</taxon>
        <taxon>Pseudomonadati</taxon>
        <taxon>Myxococcota</taxon>
        <taxon>Polyangia</taxon>
        <taxon>Nannocystales</taxon>
        <taxon>Nannocystaceae</taxon>
        <taxon>Nannocystis</taxon>
    </lineage>
</organism>
<dbReference type="AlphaFoldDB" id="A0A1I1SKM6"/>
<dbReference type="FunFam" id="1.10.510.10:FF:000021">
    <property type="entry name" value="Serine/threonine protein kinase"/>
    <property type="match status" value="1"/>
</dbReference>
<dbReference type="PROSITE" id="PS00107">
    <property type="entry name" value="PROTEIN_KINASE_ATP"/>
    <property type="match status" value="1"/>
</dbReference>
<feature type="region of interest" description="Disordered" evidence="8">
    <location>
        <begin position="385"/>
        <end position="451"/>
    </location>
</feature>
<dbReference type="OrthoDB" id="9801841at2"/>
<sequence>MPTLVGTKLDKYEIQSEVGHGGMAVVYRGIDTVLSREVAIKVLHPHMAGREESRARLRREAITVAKLRHENILEIYDYSGESEAESYLVTEFIHGMTLREWLDTRWRPRPALAALIIHRLCAALGHAHKSGIVHRDIKPENVMIRSDGCLKLMDFGIAQIIDHQKLTMTGQLLGSPAYMAPELINGKPIDSRTDLFAVGVMLYQLATGELPFSGRNPHEVLARIAEAEYTRPSIICSLVDDELEAIIDRALAREPEQRYQTADDVVRDLERYLDEVGVSATQEEVTAYFTDPDRYVDQLDKRICNALMTRAEGATKAGHSARAIRLLGRVLELERDQKQAKLMLSRLRTRERTVKRLMAGGAALLATAAVSGGAVLLYMTPPTEENFRPGDEGAGGGIVPSTAIRPEHKATSPSEPPREEPKAVVEPPTPRKSVGVRPAEATKATPKAAATTTPCAVKVVGMPVVLLQGGLHSLQIGKLKQPLRSEVVEFDLPGERALVHVAGPKYKGHVTVERGDCRPGTPIELPVKPLKAILDFTGNPQQTTVVCVSGPCPDTRPHLLDVERFPDIDLGVQLEAEIVIEVRAQGYASKTFKQRIGPGRNSFPIALTPL</sequence>
<keyword evidence="11" id="KW-1185">Reference proteome</keyword>
<gene>
    <name evidence="10" type="ORF">SAMN02745121_00099</name>
</gene>
<dbReference type="PANTHER" id="PTHR43289:SF6">
    <property type="entry name" value="SERINE_THREONINE-PROTEIN KINASE NEKL-3"/>
    <property type="match status" value="1"/>
</dbReference>
<evidence type="ECO:0000256" key="8">
    <source>
        <dbReference type="SAM" id="MobiDB-lite"/>
    </source>
</evidence>
<evidence type="ECO:0000259" key="9">
    <source>
        <dbReference type="PROSITE" id="PS50011"/>
    </source>
</evidence>
<keyword evidence="5 10" id="KW-0418">Kinase</keyword>
<dbReference type="STRING" id="54.SAMN02745121_00099"/>
<dbReference type="SUPFAM" id="SSF56112">
    <property type="entry name" value="Protein kinase-like (PK-like)"/>
    <property type="match status" value="1"/>
</dbReference>
<evidence type="ECO:0000256" key="4">
    <source>
        <dbReference type="ARBA" id="ARBA00022741"/>
    </source>
</evidence>
<feature type="binding site" evidence="7">
    <location>
        <position position="41"/>
    </location>
    <ligand>
        <name>ATP</name>
        <dbReference type="ChEBI" id="CHEBI:30616"/>
    </ligand>
</feature>
<evidence type="ECO:0000256" key="7">
    <source>
        <dbReference type="PROSITE-ProRule" id="PRU10141"/>
    </source>
</evidence>
<dbReference type="PROSITE" id="PS00108">
    <property type="entry name" value="PROTEIN_KINASE_ST"/>
    <property type="match status" value="1"/>
</dbReference>